<dbReference type="PANTHER" id="PTHR40855">
    <property type="entry name" value="DIOX_N DOMAIN-CONTAINING PROTEIN"/>
    <property type="match status" value="1"/>
</dbReference>
<proteinExistence type="predicted"/>
<dbReference type="Proteomes" id="UP000282087">
    <property type="component" value="Unassembled WGS sequence"/>
</dbReference>
<feature type="region of interest" description="Disordered" evidence="1">
    <location>
        <begin position="709"/>
        <end position="732"/>
    </location>
</feature>
<feature type="signal peptide" evidence="2">
    <location>
        <begin position="1"/>
        <end position="25"/>
    </location>
</feature>
<comment type="caution">
    <text evidence="3">The sequence shown here is derived from an EMBL/GenBank/DDBJ whole genome shotgun (WGS) entry which is preliminary data.</text>
</comment>
<evidence type="ECO:0000313" key="3">
    <source>
        <dbReference type="EMBL" id="RMX63863.1"/>
    </source>
</evidence>
<keyword evidence="2" id="KW-0732">Signal</keyword>
<evidence type="ECO:0000256" key="1">
    <source>
        <dbReference type="SAM" id="MobiDB-lite"/>
    </source>
</evidence>
<keyword evidence="4" id="KW-1185">Reference proteome</keyword>
<dbReference type="AlphaFoldDB" id="A0A3M6VCD9"/>
<dbReference type="VEuPathDB" id="FungiDB:DD237_007514"/>
<reference evidence="3 4" key="1">
    <citation type="submission" date="2018-06" db="EMBL/GenBank/DDBJ databases">
        <title>Comparative genomics of downy mildews reveals potential adaptations to biotrophy.</title>
        <authorList>
            <person name="Fletcher K."/>
            <person name="Klosterman S.J."/>
            <person name="Derevnina L."/>
            <person name="Martin F."/>
            <person name="Koike S."/>
            <person name="Reyes Chin-Wo S."/>
            <person name="Mou B."/>
            <person name="Michelmore R."/>
        </authorList>
    </citation>
    <scope>NUCLEOTIDE SEQUENCE [LARGE SCALE GENOMIC DNA]</scope>
    <source>
        <strain evidence="3 4">R14</strain>
    </source>
</reference>
<dbReference type="PANTHER" id="PTHR40855:SF1">
    <property type="entry name" value="CLAVAMINATE SYNTHASE-LIKE PROTEIN"/>
    <property type="match status" value="1"/>
</dbReference>
<feature type="chain" id="PRO_5017982220" evidence="2">
    <location>
        <begin position="26"/>
        <end position="747"/>
    </location>
</feature>
<feature type="compositionally biased region" description="Low complexity" evidence="1">
    <location>
        <begin position="716"/>
        <end position="732"/>
    </location>
</feature>
<sequence length="747" mass="81752">MVQVSKMLLGLAAMLMSSIIPTNLAELVPAFEISTFDYDNLSTGNTPNEVLNALKQDGIISLANVPSYAHVRRSYLDSAAACAMSAHEAEADFLLHKTLTDGTKRYTISAPSGLAANAAATTTDAVCPGYQDIYNKFSSLLELVVISVATTLDATDFITKDGYGRPVSSRKMIMDAVRLDHFHVYETPSLHDRRLMSDFSGTQTDPSSENDFTLELHEDHGMFIAFSTPTFYKVSTDGTKRTFESVSAGSENYAESGLIIQTRDGRRVRPVLKPDEVTLMVGAGFEHWVDTSEKLPAVMHGMRMPKVETMATESLLRAWFGKMTLLPSYQRMVQHMDFDVHRNFTARYLQQGHQSNRQLLGCASGRHLAASADEKCSYRECYSKANTIEPPGGCQTFCNSIDGTDEGQCKAKCDCKPSQTGKMSWMTLMSDFSGTQTDPSSENDFTLELHEDHGMFIAFSTPTFYKVSTDGTKRTFESVSVGGENYAESGLIIQTRDGRRVRPVLKPDEVTLMVGAGFEHWVDTSEKLPAVMHGMRMPKVETMATESLLRAWFGKMTLLPSYQRMVQHMNFDVHVNITAEYVRQGHQSNRQLLGCASGRHLVASADEKCNYRECSLKPNAKVPDGGCQTVCNRNHETDASDCSASCDCQVSLNSASTCWMLCVLDLDSNSCSQQSCSGQARVCDSPSALPAPAPAPKVTLSSDTVFSPMISPQPQSNVATPSSSSSVSTLGSTNLPLSSETLLHDAC</sequence>
<name>A0A3M6VCD9_9STRA</name>
<accession>A0A3M6VCD9</accession>
<gene>
    <name evidence="3" type="ORF">DD238_007961</name>
</gene>
<evidence type="ECO:0000313" key="4">
    <source>
        <dbReference type="Proteomes" id="UP000282087"/>
    </source>
</evidence>
<protein>
    <submittedName>
        <fullName evidence="3">Uncharacterized protein</fullName>
    </submittedName>
</protein>
<organism evidence="3 4">
    <name type="scientific">Peronospora effusa</name>
    <dbReference type="NCBI Taxonomy" id="542832"/>
    <lineage>
        <taxon>Eukaryota</taxon>
        <taxon>Sar</taxon>
        <taxon>Stramenopiles</taxon>
        <taxon>Oomycota</taxon>
        <taxon>Peronosporomycetes</taxon>
        <taxon>Peronosporales</taxon>
        <taxon>Peronosporaceae</taxon>
        <taxon>Peronospora</taxon>
    </lineage>
</organism>
<dbReference type="EMBL" id="QLLG01000357">
    <property type="protein sequence ID" value="RMX63863.1"/>
    <property type="molecule type" value="Genomic_DNA"/>
</dbReference>
<evidence type="ECO:0000256" key="2">
    <source>
        <dbReference type="SAM" id="SignalP"/>
    </source>
</evidence>